<name>A0A6B0XZM3_9RHOB</name>
<evidence type="ECO:0000313" key="1">
    <source>
        <dbReference type="EMBL" id="MXY33263.1"/>
    </source>
</evidence>
<accession>A0A6B0XZM3</accession>
<dbReference type="AlphaFoldDB" id="A0A6B0XZM3"/>
<gene>
    <name evidence="1" type="ORF">F4Y60_04055</name>
</gene>
<feature type="non-terminal residue" evidence="1">
    <location>
        <position position="92"/>
    </location>
</feature>
<comment type="caution">
    <text evidence="1">The sequence shown here is derived from an EMBL/GenBank/DDBJ whole genome shotgun (WGS) entry which is preliminary data.</text>
</comment>
<sequence length="92" mass="10209">MTNALLVYPRQPPTYWGSDFALDMVGAKSAFPPLGLLTIAAMFPPGYELRVVDMNVTSLEDSDLKWADVVFTSTMIVQRVSLENVIKRCNLA</sequence>
<reference evidence="1" key="1">
    <citation type="submission" date="2019-09" db="EMBL/GenBank/DDBJ databases">
        <title>Characterisation of the sponge microbiome using genome-centric metagenomics.</title>
        <authorList>
            <person name="Engelberts J.P."/>
            <person name="Robbins S.J."/>
            <person name="De Goeij J.M."/>
            <person name="Aranda M."/>
            <person name="Bell S.C."/>
            <person name="Webster N.S."/>
        </authorList>
    </citation>
    <scope>NUCLEOTIDE SEQUENCE</scope>
    <source>
        <strain evidence="1">SB0664_bin_43</strain>
    </source>
</reference>
<proteinExistence type="predicted"/>
<dbReference type="EMBL" id="VXRY01000160">
    <property type="protein sequence ID" value="MXY33263.1"/>
    <property type="molecule type" value="Genomic_DNA"/>
</dbReference>
<organism evidence="1">
    <name type="scientific">Boseongicola sp. SB0664_bin_43</name>
    <dbReference type="NCBI Taxonomy" id="2604844"/>
    <lineage>
        <taxon>Bacteria</taxon>
        <taxon>Pseudomonadati</taxon>
        <taxon>Pseudomonadota</taxon>
        <taxon>Alphaproteobacteria</taxon>
        <taxon>Rhodobacterales</taxon>
        <taxon>Paracoccaceae</taxon>
        <taxon>Boseongicola</taxon>
    </lineage>
</organism>
<protein>
    <submittedName>
        <fullName evidence="1">Cobalamin B12-binding domain-containing protein</fullName>
    </submittedName>
</protein>